<dbReference type="InterPro" id="IPR015381">
    <property type="entry name" value="XLF-like_N"/>
</dbReference>
<dbReference type="EMBL" id="QEAQ01000006">
    <property type="protein sequence ID" value="TPX61614.1"/>
    <property type="molecule type" value="Genomic_DNA"/>
</dbReference>
<dbReference type="CDD" id="cd22285">
    <property type="entry name" value="HD_XLF_N"/>
    <property type="match status" value="1"/>
</dbReference>
<keyword evidence="4" id="KW-0234">DNA repair</keyword>
<evidence type="ECO:0000256" key="6">
    <source>
        <dbReference type="ARBA" id="ARBA00025747"/>
    </source>
</evidence>
<dbReference type="InterPro" id="IPR038051">
    <property type="entry name" value="XRCC4-like_N_sf"/>
</dbReference>
<evidence type="ECO:0000256" key="2">
    <source>
        <dbReference type="ARBA" id="ARBA00022763"/>
    </source>
</evidence>
<keyword evidence="2" id="KW-0227">DNA damage</keyword>
<dbReference type="Pfam" id="PF09302">
    <property type="entry name" value="XLF"/>
    <property type="match status" value="1"/>
</dbReference>
<keyword evidence="12" id="KW-1185">Reference proteome</keyword>
<sequence length="343" mass="38771">MFTTESVLATVPWVPFSLPTSEGTVLSVFVKAHFTDASYSVLITDLKRVWQEDAGKDLLDRKLKTYAKSFSDTPVAKMLPFIEGFVKAQKANVKYMSFFEPDEAGELKIHATGSVGSVNFRWVFECVQIHSEALPPLPTPGDILHTHVNLPLLTIAIEQNRRIKFLEAMIERKDRELQECHETLGFHTKFTRKRSEVFSRQTFTKTADEEFKSMKLPPSEIPKSFFGKMNEDHLYELAMGKLSSPDTEDQIRVQGDPDQPVDTSSPATGPTLPMVFTTDMFGPGDSQMHAEPPTAAIPVIPELSEAEKEEQRAAEAEQQRIRMEEAAKHRAAQLEKKKKRKIF</sequence>
<dbReference type="InterPro" id="IPR052287">
    <property type="entry name" value="NHEJ_factor"/>
</dbReference>
<comment type="subcellular location">
    <subcellularLocation>
        <location evidence="1">Nucleus</location>
    </subcellularLocation>
</comment>
<evidence type="ECO:0000256" key="8">
    <source>
        <dbReference type="SAM" id="Coils"/>
    </source>
</evidence>
<dbReference type="GO" id="GO:0045027">
    <property type="term" value="F:DNA end binding"/>
    <property type="evidence" value="ECO:0007669"/>
    <property type="project" value="TreeGrafter"/>
</dbReference>
<feature type="compositionally biased region" description="Basic and acidic residues" evidence="9">
    <location>
        <begin position="305"/>
        <end position="335"/>
    </location>
</feature>
<keyword evidence="5" id="KW-0539">Nucleus</keyword>
<feature type="coiled-coil region" evidence="8">
    <location>
        <begin position="156"/>
        <end position="183"/>
    </location>
</feature>
<feature type="region of interest" description="Disordered" evidence="9">
    <location>
        <begin position="245"/>
        <end position="272"/>
    </location>
</feature>
<evidence type="ECO:0000256" key="1">
    <source>
        <dbReference type="ARBA" id="ARBA00004123"/>
    </source>
</evidence>
<dbReference type="Gene3D" id="2.170.210.10">
    <property type="entry name" value="DNA double-strand break repair and VJ recombination XRCC4, N-terminal"/>
    <property type="match status" value="1"/>
</dbReference>
<proteinExistence type="inferred from homology"/>
<dbReference type="Proteomes" id="UP000318582">
    <property type="component" value="Unassembled WGS sequence"/>
</dbReference>
<protein>
    <recommendedName>
        <fullName evidence="7">Non-homologous end-joining factor 1</fullName>
    </recommendedName>
</protein>
<evidence type="ECO:0000256" key="4">
    <source>
        <dbReference type="ARBA" id="ARBA00023204"/>
    </source>
</evidence>
<dbReference type="AlphaFoldDB" id="A0A507ECU0"/>
<feature type="region of interest" description="Disordered" evidence="9">
    <location>
        <begin position="303"/>
        <end position="343"/>
    </location>
</feature>
<feature type="domain" description="XLF-like N-terminal" evidence="10">
    <location>
        <begin position="12"/>
        <end position="127"/>
    </location>
</feature>
<evidence type="ECO:0000259" key="10">
    <source>
        <dbReference type="Pfam" id="PF09302"/>
    </source>
</evidence>
<dbReference type="GO" id="GO:0032807">
    <property type="term" value="C:DNA ligase IV complex"/>
    <property type="evidence" value="ECO:0007669"/>
    <property type="project" value="TreeGrafter"/>
</dbReference>
<keyword evidence="3" id="KW-0238">DNA-binding</keyword>
<evidence type="ECO:0000256" key="3">
    <source>
        <dbReference type="ARBA" id="ARBA00023125"/>
    </source>
</evidence>
<dbReference type="PANTHER" id="PTHR32235:SF1">
    <property type="entry name" value="NON-HOMOLOGOUS END-JOINING FACTOR 1"/>
    <property type="match status" value="1"/>
</dbReference>
<evidence type="ECO:0000256" key="7">
    <source>
        <dbReference type="ARBA" id="ARBA00044529"/>
    </source>
</evidence>
<evidence type="ECO:0000256" key="9">
    <source>
        <dbReference type="SAM" id="MobiDB-lite"/>
    </source>
</evidence>
<comment type="caution">
    <text evidence="11">The sequence shown here is derived from an EMBL/GenBank/DDBJ whole genome shotgun (WGS) entry which is preliminary data.</text>
</comment>
<dbReference type="STRING" id="109895.A0A507ECU0"/>
<organism evidence="11 12">
    <name type="scientific">Powellomyces hirtus</name>
    <dbReference type="NCBI Taxonomy" id="109895"/>
    <lineage>
        <taxon>Eukaryota</taxon>
        <taxon>Fungi</taxon>
        <taxon>Fungi incertae sedis</taxon>
        <taxon>Chytridiomycota</taxon>
        <taxon>Chytridiomycota incertae sedis</taxon>
        <taxon>Chytridiomycetes</taxon>
        <taxon>Spizellomycetales</taxon>
        <taxon>Powellomycetaceae</taxon>
        <taxon>Powellomyces</taxon>
    </lineage>
</organism>
<name>A0A507ECU0_9FUNG</name>
<accession>A0A507ECU0</accession>
<gene>
    <name evidence="11" type="ORF">PhCBS80983_g01001</name>
</gene>
<keyword evidence="8" id="KW-0175">Coiled coil</keyword>
<evidence type="ECO:0000313" key="12">
    <source>
        <dbReference type="Proteomes" id="UP000318582"/>
    </source>
</evidence>
<comment type="similarity">
    <text evidence="6">Belongs to the XRCC4-XLF family. XLF subfamily.</text>
</comment>
<dbReference type="GO" id="GO:0006303">
    <property type="term" value="P:double-strand break repair via nonhomologous end joining"/>
    <property type="evidence" value="ECO:0007669"/>
    <property type="project" value="TreeGrafter"/>
</dbReference>
<evidence type="ECO:0000313" key="11">
    <source>
        <dbReference type="EMBL" id="TPX61614.1"/>
    </source>
</evidence>
<dbReference type="PANTHER" id="PTHR32235">
    <property type="entry name" value="NON-HOMOLOGOUS END-JOINING FACTOR 1"/>
    <property type="match status" value="1"/>
</dbReference>
<evidence type="ECO:0000256" key="5">
    <source>
        <dbReference type="ARBA" id="ARBA00023242"/>
    </source>
</evidence>
<reference evidence="11 12" key="1">
    <citation type="journal article" date="2019" name="Sci. Rep.">
        <title>Comparative genomics of chytrid fungi reveal insights into the obligate biotrophic and pathogenic lifestyle of Synchytrium endobioticum.</title>
        <authorList>
            <person name="van de Vossenberg B.T.L.H."/>
            <person name="Warris S."/>
            <person name="Nguyen H.D.T."/>
            <person name="van Gent-Pelzer M.P.E."/>
            <person name="Joly D.L."/>
            <person name="van de Geest H.C."/>
            <person name="Bonants P.J.M."/>
            <person name="Smith D.S."/>
            <person name="Levesque C.A."/>
            <person name="van der Lee T.A.J."/>
        </authorList>
    </citation>
    <scope>NUCLEOTIDE SEQUENCE [LARGE SCALE GENOMIC DNA]</scope>
    <source>
        <strain evidence="11 12">CBS 809.83</strain>
    </source>
</reference>